<dbReference type="RefSeq" id="WP_146648778.1">
    <property type="nucleotide sequence ID" value="NZ_CP012333.1"/>
</dbReference>
<evidence type="ECO:0000313" key="2">
    <source>
        <dbReference type="EMBL" id="AKU97677.1"/>
    </source>
</evidence>
<dbReference type="EMBL" id="CP012333">
    <property type="protein sequence ID" value="AKU97677.1"/>
    <property type="molecule type" value="Genomic_DNA"/>
</dbReference>
<keyword evidence="3" id="KW-1185">Reference proteome</keyword>
<name>A0A0K1PVX9_9BACT</name>
<dbReference type="KEGG" id="llu:AKJ09_04341"/>
<dbReference type="STRING" id="1391654.AKJ09_04341"/>
<accession>A0A0K1PVX9</accession>
<evidence type="ECO:0000313" key="3">
    <source>
        <dbReference type="Proteomes" id="UP000064967"/>
    </source>
</evidence>
<reference evidence="2 3" key="1">
    <citation type="submission" date="2015-08" db="EMBL/GenBank/DDBJ databases">
        <authorList>
            <person name="Babu N.S."/>
            <person name="Beckwith C.J."/>
            <person name="Beseler K.G."/>
            <person name="Brison A."/>
            <person name="Carone J.V."/>
            <person name="Caskin T.P."/>
            <person name="Diamond M."/>
            <person name="Durham M.E."/>
            <person name="Foxe J.M."/>
            <person name="Go M."/>
            <person name="Henderson B.A."/>
            <person name="Jones I.B."/>
            <person name="McGettigan J.A."/>
            <person name="Micheletti S.J."/>
            <person name="Nasrallah M.E."/>
            <person name="Ortiz D."/>
            <person name="Piller C.R."/>
            <person name="Privatt S.R."/>
            <person name="Schneider S.L."/>
            <person name="Sharp S."/>
            <person name="Smith T.C."/>
            <person name="Stanton J.D."/>
            <person name="Ullery H.E."/>
            <person name="Wilson R.J."/>
            <person name="Serrano M.G."/>
            <person name="Buck G."/>
            <person name="Lee V."/>
            <person name="Wang Y."/>
            <person name="Carvalho R."/>
            <person name="Voegtly L."/>
            <person name="Shi R."/>
            <person name="Duckworth R."/>
            <person name="Johnson A."/>
            <person name="Loviza R."/>
            <person name="Walstead R."/>
            <person name="Shah Z."/>
            <person name="Kiflezghi M."/>
            <person name="Wade K."/>
            <person name="Ball S.L."/>
            <person name="Bradley K.W."/>
            <person name="Asai D.J."/>
            <person name="Bowman C.A."/>
            <person name="Russell D.A."/>
            <person name="Pope W.H."/>
            <person name="Jacobs-Sera D."/>
            <person name="Hendrix R.W."/>
            <person name="Hatfull G.F."/>
        </authorList>
    </citation>
    <scope>NUCLEOTIDE SEQUENCE [LARGE SCALE GENOMIC DNA]</scope>
    <source>
        <strain evidence="2 3">DSM 27648</strain>
    </source>
</reference>
<dbReference type="GO" id="GO:0003700">
    <property type="term" value="F:DNA-binding transcription factor activity"/>
    <property type="evidence" value="ECO:0007669"/>
    <property type="project" value="TreeGrafter"/>
</dbReference>
<dbReference type="AlphaFoldDB" id="A0A0K1PVX9"/>
<dbReference type="OrthoDB" id="5401860at2"/>
<protein>
    <submittedName>
        <fullName evidence="2">Transcriptional regulator, Crp/Fnr family</fullName>
    </submittedName>
</protein>
<dbReference type="InterPro" id="IPR050397">
    <property type="entry name" value="Env_Response_Regulators"/>
</dbReference>
<evidence type="ECO:0000259" key="1">
    <source>
        <dbReference type="PROSITE" id="PS50042"/>
    </source>
</evidence>
<dbReference type="Pfam" id="PF00027">
    <property type="entry name" value="cNMP_binding"/>
    <property type="match status" value="2"/>
</dbReference>
<feature type="domain" description="Cyclic nucleotide-binding" evidence="1">
    <location>
        <begin position="31"/>
        <end position="107"/>
    </location>
</feature>
<sequence length="311" mass="34796">MNQDVLDLFSRADSPQAALRNRVLLLRSVESLQGLDEQGLTLFAEHATNRFYRKGDVLTTEDEQPRAIGIVIEGQVTVTRTGKPGYVARRGEGFGMLAVMASTTTGRVVADIDTVTLEIPVATFRVALEENFSLLRNCLRIMGTTLTRARHHLPADPSNPPSVDLGDYYVRPRTLPEQLIQLRRGPFHQMNVEALVDLTRRMKERRVPAGHVFWSAGEPSTFALHVEYGRVRCTAPDGQHVDVGHDFTLGVMDVWSGQPRSYEARAETPIIAYHIDYEDFLVIIEMHVSVGLDMLRGIARQYLATDKSELG</sequence>
<dbReference type="PANTHER" id="PTHR24567:SF26">
    <property type="entry name" value="REGULATORY PROTEIN YEIL"/>
    <property type="match status" value="1"/>
</dbReference>
<organism evidence="2 3">
    <name type="scientific">Labilithrix luteola</name>
    <dbReference type="NCBI Taxonomy" id="1391654"/>
    <lineage>
        <taxon>Bacteria</taxon>
        <taxon>Pseudomonadati</taxon>
        <taxon>Myxococcota</taxon>
        <taxon>Polyangia</taxon>
        <taxon>Polyangiales</taxon>
        <taxon>Labilitrichaceae</taxon>
        <taxon>Labilithrix</taxon>
    </lineage>
</organism>
<gene>
    <name evidence="2" type="ORF">AKJ09_04341</name>
</gene>
<dbReference type="Gene3D" id="2.60.120.10">
    <property type="entry name" value="Jelly Rolls"/>
    <property type="match status" value="2"/>
</dbReference>
<dbReference type="InterPro" id="IPR018490">
    <property type="entry name" value="cNMP-bd_dom_sf"/>
</dbReference>
<feature type="domain" description="Cyclic nucleotide-binding" evidence="1">
    <location>
        <begin position="186"/>
        <end position="284"/>
    </location>
</feature>
<dbReference type="SUPFAM" id="SSF51206">
    <property type="entry name" value="cAMP-binding domain-like"/>
    <property type="match status" value="2"/>
</dbReference>
<dbReference type="GO" id="GO:0005829">
    <property type="term" value="C:cytosol"/>
    <property type="evidence" value="ECO:0007669"/>
    <property type="project" value="TreeGrafter"/>
</dbReference>
<dbReference type="InterPro" id="IPR014710">
    <property type="entry name" value="RmlC-like_jellyroll"/>
</dbReference>
<dbReference type="PROSITE" id="PS50042">
    <property type="entry name" value="CNMP_BINDING_3"/>
    <property type="match status" value="2"/>
</dbReference>
<dbReference type="PANTHER" id="PTHR24567">
    <property type="entry name" value="CRP FAMILY TRANSCRIPTIONAL REGULATORY PROTEIN"/>
    <property type="match status" value="1"/>
</dbReference>
<dbReference type="SMART" id="SM00100">
    <property type="entry name" value="cNMP"/>
    <property type="match status" value="2"/>
</dbReference>
<dbReference type="PATRIC" id="fig|1391654.3.peg.4398"/>
<dbReference type="Proteomes" id="UP000064967">
    <property type="component" value="Chromosome"/>
</dbReference>
<proteinExistence type="predicted"/>
<dbReference type="InterPro" id="IPR000595">
    <property type="entry name" value="cNMP-bd_dom"/>
</dbReference>
<dbReference type="CDD" id="cd00038">
    <property type="entry name" value="CAP_ED"/>
    <property type="match status" value="2"/>
</dbReference>